<dbReference type="EMBL" id="CAJNNV010006854">
    <property type="protein sequence ID" value="CAE8594179.1"/>
    <property type="molecule type" value="Genomic_DNA"/>
</dbReference>
<name>A0A813E1U7_POLGL</name>
<organism evidence="2 3">
    <name type="scientific">Polarella glacialis</name>
    <name type="common">Dinoflagellate</name>
    <dbReference type="NCBI Taxonomy" id="89957"/>
    <lineage>
        <taxon>Eukaryota</taxon>
        <taxon>Sar</taxon>
        <taxon>Alveolata</taxon>
        <taxon>Dinophyceae</taxon>
        <taxon>Suessiales</taxon>
        <taxon>Suessiaceae</taxon>
        <taxon>Polarella</taxon>
    </lineage>
</organism>
<evidence type="ECO:0000256" key="1">
    <source>
        <dbReference type="SAM" id="MobiDB-lite"/>
    </source>
</evidence>
<sequence length="165" mass="18060">MGVFSQITRLRGGGPTPPQPRPAGKCAQGRRNDQREECPEVQLTGGAAAGVLPESRAVRAVAALAQDAQTDDPSRVRSRSKRCVAFDLPERECSLEASKPLVPSKSSKQDRKQSAVDVKLRRYLRSNEAEKRDRLARLSAWTTTDWPLEGHLRPGCVLFLSLGAV</sequence>
<gene>
    <name evidence="2" type="ORF">PGLA1383_LOCUS12748</name>
</gene>
<reference evidence="2" key="1">
    <citation type="submission" date="2021-02" db="EMBL/GenBank/DDBJ databases">
        <authorList>
            <person name="Dougan E. K."/>
            <person name="Rhodes N."/>
            <person name="Thang M."/>
            <person name="Chan C."/>
        </authorList>
    </citation>
    <scope>NUCLEOTIDE SEQUENCE</scope>
</reference>
<dbReference type="AlphaFoldDB" id="A0A813E1U7"/>
<proteinExistence type="predicted"/>
<comment type="caution">
    <text evidence="2">The sequence shown here is derived from an EMBL/GenBank/DDBJ whole genome shotgun (WGS) entry which is preliminary data.</text>
</comment>
<evidence type="ECO:0000313" key="2">
    <source>
        <dbReference type="EMBL" id="CAE8594179.1"/>
    </source>
</evidence>
<accession>A0A813E1U7</accession>
<feature type="region of interest" description="Disordered" evidence="1">
    <location>
        <begin position="1"/>
        <end position="38"/>
    </location>
</feature>
<evidence type="ECO:0000313" key="3">
    <source>
        <dbReference type="Proteomes" id="UP000654075"/>
    </source>
</evidence>
<protein>
    <submittedName>
        <fullName evidence="2">Uncharacterized protein</fullName>
    </submittedName>
</protein>
<keyword evidence="3" id="KW-1185">Reference proteome</keyword>
<dbReference type="Proteomes" id="UP000654075">
    <property type="component" value="Unassembled WGS sequence"/>
</dbReference>